<keyword evidence="1" id="KW-0472">Membrane</keyword>
<comment type="caution">
    <text evidence="2">The sequence shown here is derived from an EMBL/GenBank/DDBJ whole genome shotgun (WGS) entry which is preliminary data.</text>
</comment>
<sequence>MQRTPAPLLGAALLLAALAGFVDALAYSSLGGFFASFMSGNTTRLGIGLGAHNSHDAFIAGSLILSFITGIILSAIACDAVARHAEAAAMLLVTALLCIAAGFKMFGFDRIAILCLAGAMGAENGVFGRDGTVKIGLTYMTGTLVRFGQRLAAALMGKSTGFAWIKDLLLWLGFLGGVTLGANVYLHTTDTSFWYAALGAAVLTVVIGTMARWGLLER</sequence>
<dbReference type="EMBL" id="JACIJI010000001">
    <property type="protein sequence ID" value="MBB5718403.1"/>
    <property type="molecule type" value="Genomic_DNA"/>
</dbReference>
<dbReference type="AlphaFoldDB" id="A0A840YXM0"/>
<dbReference type="PANTHER" id="PTHR37314:SF4">
    <property type="entry name" value="UPF0700 TRANSMEMBRANE PROTEIN YOAK"/>
    <property type="match status" value="1"/>
</dbReference>
<evidence type="ECO:0000313" key="2">
    <source>
        <dbReference type="EMBL" id="MBB5718403.1"/>
    </source>
</evidence>
<gene>
    <name evidence="2" type="ORF">FHR23_001310</name>
</gene>
<keyword evidence="3" id="KW-1185">Reference proteome</keyword>
<keyword evidence="1" id="KW-1133">Transmembrane helix</keyword>
<feature type="transmembrane region" description="Helical" evidence="1">
    <location>
        <begin position="126"/>
        <end position="147"/>
    </location>
</feature>
<dbReference type="RefSeq" id="WP_184002041.1">
    <property type="nucleotide sequence ID" value="NZ_BAABIF010000004.1"/>
</dbReference>
<accession>A0A840YXM0</accession>
<dbReference type="PANTHER" id="PTHR37314">
    <property type="entry name" value="SLR0142 PROTEIN"/>
    <property type="match status" value="1"/>
</dbReference>
<organism evidence="2 3">
    <name type="scientific">Stakelama sediminis</name>
    <dbReference type="NCBI Taxonomy" id="463200"/>
    <lineage>
        <taxon>Bacteria</taxon>
        <taxon>Pseudomonadati</taxon>
        <taxon>Pseudomonadota</taxon>
        <taxon>Alphaproteobacteria</taxon>
        <taxon>Sphingomonadales</taxon>
        <taxon>Sphingomonadaceae</taxon>
        <taxon>Stakelama</taxon>
    </lineage>
</organism>
<evidence type="ECO:0000256" key="1">
    <source>
        <dbReference type="SAM" id="Phobius"/>
    </source>
</evidence>
<proteinExistence type="predicted"/>
<keyword evidence="1" id="KW-0812">Transmembrane</keyword>
<reference evidence="2 3" key="1">
    <citation type="submission" date="2020-08" db="EMBL/GenBank/DDBJ databases">
        <title>Genomic Encyclopedia of Type Strains, Phase IV (KMG-IV): sequencing the most valuable type-strain genomes for metagenomic binning, comparative biology and taxonomic classification.</title>
        <authorList>
            <person name="Goeker M."/>
        </authorList>
    </citation>
    <scope>NUCLEOTIDE SEQUENCE [LARGE SCALE GENOMIC DNA]</scope>
    <source>
        <strain evidence="2 3">DSM 27203</strain>
    </source>
</reference>
<dbReference type="InterPro" id="IPR010699">
    <property type="entry name" value="DUF1275"/>
</dbReference>
<feature type="transmembrane region" description="Helical" evidence="1">
    <location>
        <begin position="192"/>
        <end position="215"/>
    </location>
</feature>
<evidence type="ECO:0000313" key="3">
    <source>
        <dbReference type="Proteomes" id="UP000554342"/>
    </source>
</evidence>
<feature type="transmembrane region" description="Helical" evidence="1">
    <location>
        <begin position="168"/>
        <end position="186"/>
    </location>
</feature>
<feature type="transmembrane region" description="Helical" evidence="1">
    <location>
        <begin position="57"/>
        <end position="76"/>
    </location>
</feature>
<dbReference type="Proteomes" id="UP000554342">
    <property type="component" value="Unassembled WGS sequence"/>
</dbReference>
<feature type="transmembrane region" description="Helical" evidence="1">
    <location>
        <begin position="88"/>
        <end position="106"/>
    </location>
</feature>
<protein>
    <submittedName>
        <fullName evidence="2">Uncharacterized membrane protein YoaK (UPF0700 family)</fullName>
    </submittedName>
</protein>
<dbReference type="Pfam" id="PF06912">
    <property type="entry name" value="DUF1275"/>
    <property type="match status" value="1"/>
</dbReference>
<name>A0A840YXM0_9SPHN</name>